<feature type="compositionally biased region" description="Low complexity" evidence="1">
    <location>
        <begin position="144"/>
        <end position="155"/>
    </location>
</feature>
<gene>
    <name evidence="2" type="ORF">PIB30_030303</name>
</gene>
<comment type="caution">
    <text evidence="2">The sequence shown here is derived from an EMBL/GenBank/DDBJ whole genome shotgun (WGS) entry which is preliminary data.</text>
</comment>
<feature type="region of interest" description="Disordered" evidence="1">
    <location>
        <begin position="140"/>
        <end position="185"/>
    </location>
</feature>
<evidence type="ECO:0000256" key="1">
    <source>
        <dbReference type="SAM" id="MobiDB-lite"/>
    </source>
</evidence>
<dbReference type="PANTHER" id="PTHR36038:SF3">
    <property type="entry name" value="OVATE FAMILY PROTEIN"/>
    <property type="match status" value="1"/>
</dbReference>
<accession>A0ABU6RBY7</accession>
<evidence type="ECO:0000313" key="2">
    <source>
        <dbReference type="EMBL" id="MED6121458.1"/>
    </source>
</evidence>
<name>A0ABU6RBY7_9FABA</name>
<protein>
    <submittedName>
        <fullName evidence="2">Uncharacterized protein</fullName>
    </submittedName>
</protein>
<dbReference type="Proteomes" id="UP001341840">
    <property type="component" value="Unassembled WGS sequence"/>
</dbReference>
<proteinExistence type="predicted"/>
<keyword evidence="3" id="KW-1185">Reference proteome</keyword>
<sequence length="308" mass="34853">MQILQWVLFKRVHEQEGECNISDTPTKTEATSTTYKNGKGNDIIGIKHYRAYKRRKRVEDSKIGCKNLKAFAFTCGKDIPKDCFYRNLNLNQRSDFVDSMRMMKRQEFSRGVVMGMVITNNNEDSSSSVAASQNVGNKKVLPISEGSSSLSTNSSERSEQCRTLETIDDKDQSKGDDNKKNMKKKTISRMKEILRWAAAAKSVKRTRKFNGQKVLELRRDETIKSSSSSARNEDDEEVGVIESPKISFSFDMESCSTTSSLYSSAKSTHSYNSFVENINIIPLQGCAYTSSRHENWITADSDFVVLEL</sequence>
<dbReference type="EMBL" id="JASCZI010030334">
    <property type="protein sequence ID" value="MED6121458.1"/>
    <property type="molecule type" value="Genomic_DNA"/>
</dbReference>
<dbReference type="PANTHER" id="PTHR36038">
    <property type="entry name" value="OS06G0102750 PROTEIN"/>
    <property type="match status" value="1"/>
</dbReference>
<feature type="compositionally biased region" description="Basic and acidic residues" evidence="1">
    <location>
        <begin position="156"/>
        <end position="180"/>
    </location>
</feature>
<organism evidence="2 3">
    <name type="scientific">Stylosanthes scabra</name>
    <dbReference type="NCBI Taxonomy" id="79078"/>
    <lineage>
        <taxon>Eukaryota</taxon>
        <taxon>Viridiplantae</taxon>
        <taxon>Streptophyta</taxon>
        <taxon>Embryophyta</taxon>
        <taxon>Tracheophyta</taxon>
        <taxon>Spermatophyta</taxon>
        <taxon>Magnoliopsida</taxon>
        <taxon>eudicotyledons</taxon>
        <taxon>Gunneridae</taxon>
        <taxon>Pentapetalae</taxon>
        <taxon>rosids</taxon>
        <taxon>fabids</taxon>
        <taxon>Fabales</taxon>
        <taxon>Fabaceae</taxon>
        <taxon>Papilionoideae</taxon>
        <taxon>50 kb inversion clade</taxon>
        <taxon>dalbergioids sensu lato</taxon>
        <taxon>Dalbergieae</taxon>
        <taxon>Pterocarpus clade</taxon>
        <taxon>Stylosanthes</taxon>
    </lineage>
</organism>
<evidence type="ECO:0000313" key="3">
    <source>
        <dbReference type="Proteomes" id="UP001341840"/>
    </source>
</evidence>
<reference evidence="2 3" key="1">
    <citation type="journal article" date="2023" name="Plants (Basel)">
        <title>Bridging the Gap: Combining Genomics and Transcriptomics Approaches to Understand Stylosanthes scabra, an Orphan Legume from the Brazilian Caatinga.</title>
        <authorList>
            <person name="Ferreira-Neto J.R.C."/>
            <person name="da Silva M.D."/>
            <person name="Binneck E."/>
            <person name="de Melo N.F."/>
            <person name="da Silva R.H."/>
            <person name="de Melo A.L.T.M."/>
            <person name="Pandolfi V."/>
            <person name="Bustamante F.O."/>
            <person name="Brasileiro-Vidal A.C."/>
            <person name="Benko-Iseppon A.M."/>
        </authorList>
    </citation>
    <scope>NUCLEOTIDE SEQUENCE [LARGE SCALE GENOMIC DNA]</scope>
    <source>
        <tissue evidence="2">Leaves</tissue>
    </source>
</reference>